<protein>
    <submittedName>
        <fullName evidence="2">Uncharacterized protein</fullName>
    </submittedName>
</protein>
<organism evidence="2 3">
    <name type="scientific">Clavelina lepadiformis</name>
    <name type="common">Light-bulb sea squirt</name>
    <name type="synonym">Ascidia lepadiformis</name>
    <dbReference type="NCBI Taxonomy" id="159417"/>
    <lineage>
        <taxon>Eukaryota</taxon>
        <taxon>Metazoa</taxon>
        <taxon>Chordata</taxon>
        <taxon>Tunicata</taxon>
        <taxon>Ascidiacea</taxon>
        <taxon>Aplousobranchia</taxon>
        <taxon>Clavelinidae</taxon>
        <taxon>Clavelina</taxon>
    </lineage>
</organism>
<reference evidence="2 3" key="1">
    <citation type="submission" date="2024-02" db="EMBL/GenBank/DDBJ databases">
        <authorList>
            <person name="Daric V."/>
            <person name="Darras S."/>
        </authorList>
    </citation>
    <scope>NUCLEOTIDE SEQUENCE [LARGE SCALE GENOMIC DNA]</scope>
</reference>
<keyword evidence="1" id="KW-0732">Signal</keyword>
<proteinExistence type="predicted"/>
<comment type="caution">
    <text evidence="2">The sequence shown here is derived from an EMBL/GenBank/DDBJ whole genome shotgun (WGS) entry which is preliminary data.</text>
</comment>
<keyword evidence="3" id="KW-1185">Reference proteome</keyword>
<feature type="chain" id="PRO_5045198713" evidence="1">
    <location>
        <begin position="21"/>
        <end position="227"/>
    </location>
</feature>
<gene>
    <name evidence="2" type="ORF">CVLEPA_LOCUS23692</name>
</gene>
<dbReference type="Proteomes" id="UP001642483">
    <property type="component" value="Unassembled WGS sequence"/>
</dbReference>
<dbReference type="EMBL" id="CAWYQH010000119">
    <property type="protein sequence ID" value="CAK8691095.1"/>
    <property type="molecule type" value="Genomic_DNA"/>
</dbReference>
<feature type="signal peptide" evidence="1">
    <location>
        <begin position="1"/>
        <end position="20"/>
    </location>
</feature>
<evidence type="ECO:0000313" key="2">
    <source>
        <dbReference type="EMBL" id="CAK8691095.1"/>
    </source>
</evidence>
<sequence>MAKLLLFSICLLCVFGLTLSQGGFNTFSNVNNGGDPDAELTQRLFGLFDNDDGNSTGNSPLCIFALASLGQNGQLGGGQNLLQLLYYWNSLTKGNLFEGDVMEVLLPFLFGGQGGLGGQNIFQLLPYLTGANGGGSSNLLSLFSLLGPQGRFGGAQNPFQLFQTLQLFCGADNQLSLLQILPLLGGGGFGGSQPFQPYNPFSPQGVGSNPIVNNNNNNNVIPGLFGK</sequence>
<evidence type="ECO:0000256" key="1">
    <source>
        <dbReference type="SAM" id="SignalP"/>
    </source>
</evidence>
<accession>A0ABP0GLQ3</accession>
<evidence type="ECO:0000313" key="3">
    <source>
        <dbReference type="Proteomes" id="UP001642483"/>
    </source>
</evidence>
<name>A0ABP0GLQ3_CLALP</name>